<dbReference type="InterPro" id="IPR036412">
    <property type="entry name" value="HAD-like_sf"/>
</dbReference>
<name>A0ABT7ARF7_9CYAN</name>
<keyword evidence="2" id="KW-1185">Reference proteome</keyword>
<gene>
    <name evidence="1" type="ORF">PMG71_08590</name>
</gene>
<dbReference type="EMBL" id="JAQOSP010000060">
    <property type="protein sequence ID" value="MDJ1169481.1"/>
    <property type="molecule type" value="Genomic_DNA"/>
</dbReference>
<dbReference type="SFLD" id="SFLDG01129">
    <property type="entry name" value="C1.5:_HAD__Beta-PGM__Phosphata"/>
    <property type="match status" value="1"/>
</dbReference>
<dbReference type="Pfam" id="PF00702">
    <property type="entry name" value="Hydrolase"/>
    <property type="match status" value="1"/>
</dbReference>
<dbReference type="InterPro" id="IPR023198">
    <property type="entry name" value="PGP-like_dom2"/>
</dbReference>
<sequence length="265" mass="28940">MFVKLGSGEVPGLDVRNGSGVTIVCGDRQFENIRAILFDKDGTLAHSEPYLRHLAQRRARLIDAQIPGVGEPLLMAFGVDEQGFNPAGLTAVGSRQENKIAAAAYIAETGRSWLEALEIVGKAFEEADQVMRNKAEETVVFPGVAEVFDDLRRSSLKLGIVSSDIRENIEKFLDFYHLREYIQAIQGAEPQLTKPNPQVFGSACEQLEVPPQQALMVGDSPGDFSMARRANAAGTIGISWGWSRSPNLNQADVIISKLDEIQVIS</sequence>
<dbReference type="GO" id="GO:0016787">
    <property type="term" value="F:hydrolase activity"/>
    <property type="evidence" value="ECO:0007669"/>
    <property type="project" value="UniProtKB-KW"/>
</dbReference>
<protein>
    <submittedName>
        <fullName evidence="1">HAD family hydrolase</fullName>
    </submittedName>
</protein>
<dbReference type="PANTHER" id="PTHR43434:SF1">
    <property type="entry name" value="PHOSPHOGLYCOLATE PHOSPHATASE"/>
    <property type="match status" value="1"/>
</dbReference>
<comment type="caution">
    <text evidence="1">The sequence shown here is derived from an EMBL/GenBank/DDBJ whole genome shotgun (WGS) entry which is preliminary data.</text>
</comment>
<dbReference type="PANTHER" id="PTHR43434">
    <property type="entry name" value="PHOSPHOGLYCOLATE PHOSPHATASE"/>
    <property type="match status" value="1"/>
</dbReference>
<dbReference type="Proteomes" id="UP001235303">
    <property type="component" value="Unassembled WGS sequence"/>
</dbReference>
<dbReference type="PRINTS" id="PR00413">
    <property type="entry name" value="HADHALOGNASE"/>
</dbReference>
<organism evidence="1 2">
    <name type="scientific">Roseofilum acuticapitatum BLCC-M154</name>
    <dbReference type="NCBI Taxonomy" id="3022444"/>
    <lineage>
        <taxon>Bacteria</taxon>
        <taxon>Bacillati</taxon>
        <taxon>Cyanobacteriota</taxon>
        <taxon>Cyanophyceae</taxon>
        <taxon>Desertifilales</taxon>
        <taxon>Desertifilaceae</taxon>
        <taxon>Roseofilum</taxon>
        <taxon>Roseofilum acuticapitatum</taxon>
    </lineage>
</organism>
<reference evidence="1 2" key="1">
    <citation type="submission" date="2023-01" db="EMBL/GenBank/DDBJ databases">
        <title>Novel diversity within Roseofilum (Cyanobacteria; Desertifilaceae) from marine benthic mats with descriptions of four novel species.</title>
        <authorList>
            <person name="Wang Y."/>
            <person name="Berthold D.E."/>
            <person name="Hu J."/>
            <person name="Lefler F.W."/>
            <person name="Laughinghouse H.D. IV."/>
        </authorList>
    </citation>
    <scope>NUCLEOTIDE SEQUENCE [LARGE SCALE GENOMIC DNA]</scope>
    <source>
        <strain evidence="1 2">BLCC-M154</strain>
    </source>
</reference>
<evidence type="ECO:0000313" key="2">
    <source>
        <dbReference type="Proteomes" id="UP001235303"/>
    </source>
</evidence>
<dbReference type="Gene3D" id="1.10.150.240">
    <property type="entry name" value="Putative phosphatase, domain 2"/>
    <property type="match status" value="1"/>
</dbReference>
<evidence type="ECO:0000313" key="1">
    <source>
        <dbReference type="EMBL" id="MDJ1169481.1"/>
    </source>
</evidence>
<dbReference type="SUPFAM" id="SSF56784">
    <property type="entry name" value="HAD-like"/>
    <property type="match status" value="1"/>
</dbReference>
<keyword evidence="1" id="KW-0378">Hydrolase</keyword>
<dbReference type="InterPro" id="IPR050155">
    <property type="entry name" value="HAD-like_hydrolase_sf"/>
</dbReference>
<dbReference type="Gene3D" id="3.40.50.1000">
    <property type="entry name" value="HAD superfamily/HAD-like"/>
    <property type="match status" value="1"/>
</dbReference>
<accession>A0ABT7ARF7</accession>
<dbReference type="InterPro" id="IPR023214">
    <property type="entry name" value="HAD_sf"/>
</dbReference>
<dbReference type="InterPro" id="IPR006439">
    <property type="entry name" value="HAD-SF_hydro_IA"/>
</dbReference>
<proteinExistence type="predicted"/>
<dbReference type="SFLD" id="SFLDS00003">
    <property type="entry name" value="Haloacid_Dehalogenase"/>
    <property type="match status" value="1"/>
</dbReference>
<dbReference type="NCBIfam" id="TIGR01549">
    <property type="entry name" value="HAD-SF-IA-v1"/>
    <property type="match status" value="1"/>
</dbReference>
<dbReference type="RefSeq" id="WP_283753239.1">
    <property type="nucleotide sequence ID" value="NZ_JAQOSP010000060.1"/>
</dbReference>